<protein>
    <recommendedName>
        <fullName evidence="5">NERD domain-containing protein</fullName>
    </recommendedName>
</protein>
<sequence length="287" mass="33195">MLLTFILLVIVILLIIVMIINQKNMQQKLETEKYSKEQLVTKISSVTRENTQLKNQMLHFDGNNDSNHHGLRKAKQNLKDILEQYKTAGTIKAYDIIATGNLAVKHPLFEYARAFDYIVITDKGVFNINVKNWKQKTFYHFDIDSETEISTNNESSVHQTVGRYIAQQYHSQFNTTRTGSYTFIERVKNNSVIYDFYSYDPFEQTAKNTKELEARIAERLNHHIKNIGLVYFTDGSVNIIDGPNVREDYTETVSSKSSLKDVIGDTLSNASESITKEQYDKLVERFH</sequence>
<dbReference type="EMBL" id="UHDK01000001">
    <property type="protein sequence ID" value="SUM32872.1"/>
    <property type="molecule type" value="Genomic_DNA"/>
</dbReference>
<organism evidence="2 3">
    <name type="scientific">Staphylococcus gallinarum</name>
    <dbReference type="NCBI Taxonomy" id="1293"/>
    <lineage>
        <taxon>Bacteria</taxon>
        <taxon>Bacillati</taxon>
        <taxon>Bacillota</taxon>
        <taxon>Bacilli</taxon>
        <taxon>Bacillales</taxon>
        <taxon>Staphylococcaceae</taxon>
        <taxon>Staphylococcus</taxon>
    </lineage>
</organism>
<dbReference type="AlphaFoldDB" id="A0A0D0SI02"/>
<keyword evidence="4" id="KW-1185">Reference proteome</keyword>
<evidence type="ECO:0000313" key="3">
    <source>
        <dbReference type="Proteomes" id="UP000255277"/>
    </source>
</evidence>
<reference evidence="1 4" key="2">
    <citation type="submission" date="2019-07" db="EMBL/GenBank/DDBJ databases">
        <title>Whole genome shotgun sequence of Staphylococcus gallinarum NBRC 109767.</title>
        <authorList>
            <person name="Hosoyama A."/>
            <person name="Uohara A."/>
            <person name="Ohji S."/>
            <person name="Ichikawa N."/>
        </authorList>
    </citation>
    <scope>NUCLEOTIDE SEQUENCE [LARGE SCALE GENOMIC DNA]</scope>
    <source>
        <strain evidence="1 4">NBRC 109767</strain>
    </source>
</reference>
<dbReference type="Proteomes" id="UP000321057">
    <property type="component" value="Unassembled WGS sequence"/>
</dbReference>
<reference evidence="2 3" key="1">
    <citation type="submission" date="2018-06" db="EMBL/GenBank/DDBJ databases">
        <authorList>
            <consortium name="Pathogen Informatics"/>
            <person name="Doyle S."/>
        </authorList>
    </citation>
    <scope>NUCLEOTIDE SEQUENCE [LARGE SCALE GENOMIC DNA]</scope>
    <source>
        <strain evidence="2 3">NCTC12195</strain>
    </source>
</reference>
<evidence type="ECO:0000313" key="1">
    <source>
        <dbReference type="EMBL" id="GEQ05010.1"/>
    </source>
</evidence>
<evidence type="ECO:0000313" key="4">
    <source>
        <dbReference type="Proteomes" id="UP000321057"/>
    </source>
</evidence>
<dbReference type="OrthoDB" id="2405490at2"/>
<gene>
    <name evidence="2" type="ORF">NCTC12195_02321</name>
    <name evidence="1" type="ORF">SGA02_08380</name>
</gene>
<dbReference type="Proteomes" id="UP000255277">
    <property type="component" value="Unassembled WGS sequence"/>
</dbReference>
<dbReference type="EMBL" id="BKAX01000003">
    <property type="protein sequence ID" value="GEQ05010.1"/>
    <property type="molecule type" value="Genomic_DNA"/>
</dbReference>
<proteinExistence type="predicted"/>
<dbReference type="RefSeq" id="WP_042738798.1">
    <property type="nucleotide sequence ID" value="NZ_BKAX01000003.1"/>
</dbReference>
<evidence type="ECO:0000313" key="2">
    <source>
        <dbReference type="EMBL" id="SUM32872.1"/>
    </source>
</evidence>
<accession>A0A0D0SI02</accession>
<name>A0A0D0SI02_STAGA</name>
<evidence type="ECO:0008006" key="5">
    <source>
        <dbReference type="Google" id="ProtNLM"/>
    </source>
</evidence>